<dbReference type="GeneID" id="13301147"/>
<dbReference type="PROSITE" id="PS51918">
    <property type="entry name" value="RADICAL_SAM"/>
    <property type="match status" value="1"/>
</dbReference>
<dbReference type="InterPro" id="IPR039661">
    <property type="entry name" value="ELP3"/>
</dbReference>
<sequence length="330" mass="38383">MYWIGKDNVAGKPGSVLYIILPTIGCYRYRIGKPCYMCSYPAQSPKETTQEKILNYFREAIQKIKGEEGRFSVRIFTSGSFFDSAEVRRETRIKIFEELAKLENVYEIVVETRSELVKEEWVRELAKIVEGKRFEVALGLETANDHVADISINKGNTFEDFIKASEKIRNAGAYVKTYLLFKPIFLSEAEGIEDVKESIEKAEPYTDTFSINLTNIQKGTVYEIIWEKGEYRPPWLWSVVEVLKWAKRKFPEKRFLCDPVGAGSKRGPHNCGGAKDRKVEKAIREFSITQDVRVLENLEKECYKEWRYIVENNILDWQLSIARVSQYSEW</sequence>
<dbReference type="SMART" id="SM00729">
    <property type="entry name" value="Elp3"/>
    <property type="match status" value="1"/>
</dbReference>
<name>A0A5C0XUQ4_PYRFU</name>
<keyword evidence="6" id="KW-0411">Iron-sulfur</keyword>
<dbReference type="GO" id="GO:0051539">
    <property type="term" value="F:4 iron, 4 sulfur cluster binding"/>
    <property type="evidence" value="ECO:0007669"/>
    <property type="project" value="UniProtKB-KW"/>
</dbReference>
<dbReference type="InterPro" id="IPR006638">
    <property type="entry name" value="Elp3/MiaA/NifB-like_rSAM"/>
</dbReference>
<dbReference type="GO" id="GO:0046872">
    <property type="term" value="F:metal ion binding"/>
    <property type="evidence" value="ECO:0007669"/>
    <property type="project" value="UniProtKB-KW"/>
</dbReference>
<evidence type="ECO:0000313" key="8">
    <source>
        <dbReference type="EMBL" id="QEK79624.1"/>
    </source>
</evidence>
<dbReference type="PIRSF" id="PIRSF004954">
    <property type="entry name" value="Radical_SAM"/>
    <property type="match status" value="1"/>
</dbReference>
<protein>
    <submittedName>
        <fullName evidence="8">TIGR01210 family radical SAM protein</fullName>
    </submittedName>
</protein>
<dbReference type="SUPFAM" id="SSF102114">
    <property type="entry name" value="Radical SAM enzymes"/>
    <property type="match status" value="1"/>
</dbReference>
<proteinExistence type="predicted"/>
<dbReference type="InterPro" id="IPR058240">
    <property type="entry name" value="rSAM_sf"/>
</dbReference>
<gene>
    <name evidence="8" type="ORF">PFDSM3638_10245</name>
</gene>
<comment type="cofactor">
    <cofactor evidence="1">
        <name>[4Fe-4S] cluster</name>
        <dbReference type="ChEBI" id="CHEBI:49883"/>
    </cofactor>
</comment>
<dbReference type="EMBL" id="CP023154">
    <property type="protein sequence ID" value="QEK79624.1"/>
    <property type="molecule type" value="Genomic_DNA"/>
</dbReference>
<organism evidence="8 9">
    <name type="scientific">Pyrococcus furiosus (strain ATCC 43587 / DSM 3638 / JCM 8422 / Vc1)</name>
    <dbReference type="NCBI Taxonomy" id="186497"/>
    <lineage>
        <taxon>Archaea</taxon>
        <taxon>Methanobacteriati</taxon>
        <taxon>Methanobacteriota</taxon>
        <taxon>Thermococci</taxon>
        <taxon>Thermococcales</taxon>
        <taxon>Thermococcaceae</taxon>
        <taxon>Pyrococcus</taxon>
    </lineage>
</organism>
<dbReference type="CDD" id="cd01335">
    <property type="entry name" value="Radical_SAM"/>
    <property type="match status" value="1"/>
</dbReference>
<evidence type="ECO:0000256" key="4">
    <source>
        <dbReference type="ARBA" id="ARBA00022723"/>
    </source>
</evidence>
<keyword evidence="2" id="KW-0004">4Fe-4S</keyword>
<dbReference type="RefSeq" id="WP_011013178.1">
    <property type="nucleotide sequence ID" value="NC_003413.1"/>
</dbReference>
<dbReference type="Pfam" id="PF04055">
    <property type="entry name" value="Radical_SAM"/>
    <property type="match status" value="1"/>
</dbReference>
<evidence type="ECO:0000256" key="1">
    <source>
        <dbReference type="ARBA" id="ARBA00001966"/>
    </source>
</evidence>
<evidence type="ECO:0000256" key="5">
    <source>
        <dbReference type="ARBA" id="ARBA00023004"/>
    </source>
</evidence>
<evidence type="ECO:0000313" key="9">
    <source>
        <dbReference type="Proteomes" id="UP000324354"/>
    </source>
</evidence>
<dbReference type="InterPro" id="IPR007197">
    <property type="entry name" value="rSAM"/>
</dbReference>
<dbReference type="OrthoDB" id="105445at2157"/>
<dbReference type="PANTHER" id="PTHR11135:SF0">
    <property type="entry name" value="ELONGATOR COMPLEX PROTEIN 3"/>
    <property type="match status" value="1"/>
</dbReference>
<feature type="domain" description="Radical SAM core" evidence="7">
    <location>
        <begin position="11"/>
        <end position="258"/>
    </location>
</feature>
<evidence type="ECO:0000256" key="2">
    <source>
        <dbReference type="ARBA" id="ARBA00022485"/>
    </source>
</evidence>
<dbReference type="GeneID" id="41713855"/>
<keyword evidence="3" id="KW-0949">S-adenosyl-L-methionine</keyword>
<evidence type="ECO:0000259" key="7">
    <source>
        <dbReference type="PROSITE" id="PS51918"/>
    </source>
</evidence>
<dbReference type="PANTHER" id="PTHR11135">
    <property type="entry name" value="HISTONE ACETYLTRANSFERASE-RELATED"/>
    <property type="match status" value="1"/>
</dbReference>
<dbReference type="InterPro" id="IPR005909">
    <property type="entry name" value="RaSEA"/>
</dbReference>
<dbReference type="GO" id="GO:0005737">
    <property type="term" value="C:cytoplasm"/>
    <property type="evidence" value="ECO:0007669"/>
    <property type="project" value="TreeGrafter"/>
</dbReference>
<keyword evidence="5" id="KW-0408">Iron</keyword>
<evidence type="ECO:0000256" key="6">
    <source>
        <dbReference type="ARBA" id="ARBA00023014"/>
    </source>
</evidence>
<evidence type="ECO:0000256" key="3">
    <source>
        <dbReference type="ARBA" id="ARBA00022691"/>
    </source>
</evidence>
<keyword evidence="4" id="KW-0479">Metal-binding</keyword>
<dbReference type="SFLD" id="SFLDS00029">
    <property type="entry name" value="Radical_SAM"/>
    <property type="match status" value="1"/>
</dbReference>
<dbReference type="NCBIfam" id="TIGR01210">
    <property type="entry name" value="archaeosine biosynthesis radical SAM protein RaSEA"/>
    <property type="match status" value="1"/>
</dbReference>
<dbReference type="AlphaFoldDB" id="A0A5C0XUQ4"/>
<dbReference type="GO" id="GO:0002926">
    <property type="term" value="P:tRNA wobble base 5-methoxycarbonylmethyl-2-thiouridinylation"/>
    <property type="evidence" value="ECO:0007669"/>
    <property type="project" value="TreeGrafter"/>
</dbReference>
<dbReference type="Proteomes" id="UP000324354">
    <property type="component" value="Chromosome"/>
</dbReference>
<accession>A0A5C0XUQ4</accession>
<reference evidence="8 9" key="1">
    <citation type="submission" date="2017-08" db="EMBL/GenBank/DDBJ databases">
        <title>Resequencing and Reannotation of the genome of Pyrococcus furiosus type strain DSM3638.</title>
        <authorList>
            <person name="Reichelt R.M."/>
            <person name="Bunk B."/>
        </authorList>
    </citation>
    <scope>NUCLEOTIDE SEQUENCE [LARGE SCALE GENOMIC DNA]</scope>
    <source>
        <strain evidence="8 9">DSM 3638</strain>
    </source>
</reference>
<dbReference type="GO" id="GO:0003824">
    <property type="term" value="F:catalytic activity"/>
    <property type="evidence" value="ECO:0007669"/>
    <property type="project" value="InterPro"/>
</dbReference>